<organism evidence="16 17">
    <name type="scientific">Morella rubra</name>
    <name type="common">Chinese bayberry</name>
    <dbReference type="NCBI Taxonomy" id="262757"/>
    <lineage>
        <taxon>Eukaryota</taxon>
        <taxon>Viridiplantae</taxon>
        <taxon>Streptophyta</taxon>
        <taxon>Embryophyta</taxon>
        <taxon>Tracheophyta</taxon>
        <taxon>Spermatophyta</taxon>
        <taxon>Magnoliopsida</taxon>
        <taxon>eudicotyledons</taxon>
        <taxon>Gunneridae</taxon>
        <taxon>Pentapetalae</taxon>
        <taxon>rosids</taxon>
        <taxon>fabids</taxon>
        <taxon>Fagales</taxon>
        <taxon>Myricaceae</taxon>
        <taxon>Morella</taxon>
    </lineage>
</organism>
<dbReference type="PROSITE" id="PS00108">
    <property type="entry name" value="PROTEIN_KINASE_ST"/>
    <property type="match status" value="1"/>
</dbReference>
<dbReference type="OrthoDB" id="1720310at2759"/>
<dbReference type="Proteomes" id="UP000516437">
    <property type="component" value="Chromosome 6"/>
</dbReference>
<dbReference type="AlphaFoldDB" id="A0A6A1VKG0"/>
<dbReference type="Gene3D" id="3.30.200.20">
    <property type="entry name" value="Phosphorylase Kinase, domain 1"/>
    <property type="match status" value="1"/>
</dbReference>
<feature type="region of interest" description="Disordered" evidence="13">
    <location>
        <begin position="803"/>
        <end position="825"/>
    </location>
</feature>
<dbReference type="CDD" id="cd14066">
    <property type="entry name" value="STKc_IRAK"/>
    <property type="match status" value="1"/>
</dbReference>
<dbReference type="InterPro" id="IPR017441">
    <property type="entry name" value="Protein_kinase_ATP_BS"/>
</dbReference>
<dbReference type="EMBL" id="RXIC02000024">
    <property type="protein sequence ID" value="KAB1211540.1"/>
    <property type="molecule type" value="Genomic_DNA"/>
</dbReference>
<evidence type="ECO:0000256" key="3">
    <source>
        <dbReference type="ARBA" id="ARBA00022679"/>
    </source>
</evidence>
<dbReference type="Pfam" id="PF07714">
    <property type="entry name" value="PK_Tyr_Ser-Thr"/>
    <property type="match status" value="1"/>
</dbReference>
<dbReference type="PANTHER" id="PTHR34590">
    <property type="entry name" value="OS03G0124300 PROTEIN-RELATED"/>
    <property type="match status" value="1"/>
</dbReference>
<dbReference type="InterPro" id="IPR008271">
    <property type="entry name" value="Ser/Thr_kinase_AS"/>
</dbReference>
<evidence type="ECO:0000256" key="9">
    <source>
        <dbReference type="ARBA" id="ARBA00022989"/>
    </source>
</evidence>
<dbReference type="SUPFAM" id="SSF56112">
    <property type="entry name" value="Protein kinase-like (PK-like)"/>
    <property type="match status" value="1"/>
</dbReference>
<comment type="subcellular location">
    <subcellularLocation>
        <location evidence="1">Membrane</location>
        <topology evidence="1">Single-pass type I membrane protein</topology>
    </subcellularLocation>
</comment>
<evidence type="ECO:0000313" key="17">
    <source>
        <dbReference type="Proteomes" id="UP000516437"/>
    </source>
</evidence>
<dbReference type="InterPro" id="IPR001245">
    <property type="entry name" value="Ser-Thr/Tyr_kinase_cat_dom"/>
</dbReference>
<feature type="signal peptide" evidence="14">
    <location>
        <begin position="1"/>
        <end position="20"/>
    </location>
</feature>
<dbReference type="SMART" id="SM00220">
    <property type="entry name" value="S_TKc"/>
    <property type="match status" value="1"/>
</dbReference>
<sequence>MLTPIFFAFLAFSLCHFSIAISLPPYVADDNITVNCGSSGSSWAQDNRMWIGDIDSKFTPTEENIHKSITSTAQSQGSFDAVPYMTARLSYSQFTETFYKEFCVNVEQDQKLNLTFIPSPSASNDFYAFINGIEIISMPRNVYYQLNGEGLPWIRQTALFYMQESMAFEKVFRLNVGGSGISPTQDTGMFREWSDDNNYVVSDSVIPRNPSLILNYAIIPNYTAPDDIYRSARSMGPHSNQNLLNNLTWKLPVLDSGFNYLVRLHFCELETEITGPGQRQFIIYIDNETALDRADVMMWNGGAKDAPVYKDFVVRIQAGEPNLFIALHPREATDAINDAILNGIELLKLSDNGNLAGTNPPIVPSPAPDQQPASAANVSKISKTVSIAIGSVAGFTVLLALACCGALWKLRRTKHYGSYYPLSKCWCWPDHSKGKSTRTKASSLPDELCRHFSLEEIKIATSTFHEELIVGRGGFGDVYKGFIDQGTTTTIVAIKRLNPESKQGAREFWREIDLLSQLRHVHLVSLIGYCDDDNEMILVYDYMTNGTLRDQLYDTVNVSIPWKQRLEICIGAARGLNYLHTGAERPIIHRDVKTTNILLDEKWVAKVSDFGLSRMGLDNSAVSTAVKGTWGYLDPEYARRQQLTQKSDVYSFGVVLFEVLCARKALNSKLEDEERNLANWARKCMERGTIGEIIDPYLKGKIAPECFKVYVELAESCVRHAGIQRPTMNDVMEKLDFALELQNNADASREKTTLGGEYTYPEILSFHVGGTMGSPMLASFHSRHVWEDDSCTEVLTTTAEMTNRSLDSDTNTRQHVLTGTTESKV</sequence>
<evidence type="ECO:0000256" key="2">
    <source>
        <dbReference type="ARBA" id="ARBA00022527"/>
    </source>
</evidence>
<evidence type="ECO:0000313" key="16">
    <source>
        <dbReference type="EMBL" id="KAB1211540.1"/>
    </source>
</evidence>
<keyword evidence="17" id="KW-1185">Reference proteome</keyword>
<keyword evidence="7 16" id="KW-0418">Kinase</keyword>
<feature type="chain" id="PRO_5025416303" evidence="14">
    <location>
        <begin position="21"/>
        <end position="825"/>
    </location>
</feature>
<reference evidence="16 17" key="1">
    <citation type="journal article" date="2019" name="Plant Biotechnol. J.">
        <title>The red bayberry genome and genetic basis of sex determination.</title>
        <authorList>
            <person name="Jia H.M."/>
            <person name="Jia H.J."/>
            <person name="Cai Q.L."/>
            <person name="Wang Y."/>
            <person name="Zhao H.B."/>
            <person name="Yang W.F."/>
            <person name="Wang G.Y."/>
            <person name="Li Y.H."/>
            <person name="Zhan D.L."/>
            <person name="Shen Y.T."/>
            <person name="Niu Q.F."/>
            <person name="Chang L."/>
            <person name="Qiu J."/>
            <person name="Zhao L."/>
            <person name="Xie H.B."/>
            <person name="Fu W.Y."/>
            <person name="Jin J."/>
            <person name="Li X.W."/>
            <person name="Jiao Y."/>
            <person name="Zhou C.C."/>
            <person name="Tu T."/>
            <person name="Chai C.Y."/>
            <person name="Gao J.L."/>
            <person name="Fan L.J."/>
            <person name="van de Weg E."/>
            <person name="Wang J.Y."/>
            <person name="Gao Z.S."/>
        </authorList>
    </citation>
    <scope>NUCLEOTIDE SEQUENCE [LARGE SCALE GENOMIC DNA]</scope>
    <source>
        <tissue evidence="16">Leaves</tissue>
    </source>
</reference>
<evidence type="ECO:0000256" key="6">
    <source>
        <dbReference type="ARBA" id="ARBA00022741"/>
    </source>
</evidence>
<keyword evidence="4" id="KW-0812">Transmembrane</keyword>
<evidence type="ECO:0000256" key="1">
    <source>
        <dbReference type="ARBA" id="ARBA00004479"/>
    </source>
</evidence>
<name>A0A6A1VKG0_9ROSI</name>
<feature type="compositionally biased region" description="Polar residues" evidence="13">
    <location>
        <begin position="813"/>
        <end position="825"/>
    </location>
</feature>
<dbReference type="FunFam" id="3.30.200.20:FF:000645">
    <property type="entry name" value="Receptor-like protein kinase FERONIA"/>
    <property type="match status" value="1"/>
</dbReference>
<dbReference type="FunFam" id="1.10.510.10:FF:000252">
    <property type="entry name" value="Receptor-like protein kinase FERONIA"/>
    <property type="match status" value="1"/>
</dbReference>
<keyword evidence="9" id="KW-1133">Transmembrane helix</keyword>
<dbReference type="PANTHER" id="PTHR34590:SF15">
    <property type="entry name" value="PROTEIN KINASE DOMAIN-CONTAINING PROTEIN"/>
    <property type="match status" value="1"/>
</dbReference>
<evidence type="ECO:0000259" key="15">
    <source>
        <dbReference type="PROSITE" id="PS50011"/>
    </source>
</evidence>
<evidence type="ECO:0000256" key="4">
    <source>
        <dbReference type="ARBA" id="ARBA00022692"/>
    </source>
</evidence>
<dbReference type="InterPro" id="IPR045272">
    <property type="entry name" value="ANXUR1/2-like"/>
</dbReference>
<gene>
    <name evidence="16" type="ORF">CJ030_MR6G013282</name>
</gene>
<feature type="binding site" evidence="12">
    <location>
        <position position="495"/>
    </location>
    <ligand>
        <name>ATP</name>
        <dbReference type="ChEBI" id="CHEBI:30616"/>
    </ligand>
</feature>
<evidence type="ECO:0000256" key="8">
    <source>
        <dbReference type="ARBA" id="ARBA00022840"/>
    </source>
</evidence>
<keyword evidence="11" id="KW-0325">Glycoprotein</keyword>
<evidence type="ECO:0000256" key="7">
    <source>
        <dbReference type="ARBA" id="ARBA00022777"/>
    </source>
</evidence>
<keyword evidence="8 12" id="KW-0067">ATP-binding</keyword>
<evidence type="ECO:0000256" key="11">
    <source>
        <dbReference type="ARBA" id="ARBA00023180"/>
    </source>
</evidence>
<evidence type="ECO:0000256" key="12">
    <source>
        <dbReference type="PROSITE-ProRule" id="PRU10141"/>
    </source>
</evidence>
<dbReference type="InterPro" id="IPR011009">
    <property type="entry name" value="Kinase-like_dom_sf"/>
</dbReference>
<dbReference type="GO" id="GO:0005524">
    <property type="term" value="F:ATP binding"/>
    <property type="evidence" value="ECO:0007669"/>
    <property type="project" value="UniProtKB-UniRule"/>
</dbReference>
<keyword evidence="10" id="KW-0472">Membrane</keyword>
<evidence type="ECO:0000256" key="13">
    <source>
        <dbReference type="SAM" id="MobiDB-lite"/>
    </source>
</evidence>
<dbReference type="PROSITE" id="PS50011">
    <property type="entry name" value="PROTEIN_KINASE_DOM"/>
    <property type="match status" value="1"/>
</dbReference>
<proteinExistence type="predicted"/>
<dbReference type="GO" id="GO:0016020">
    <property type="term" value="C:membrane"/>
    <property type="evidence" value="ECO:0007669"/>
    <property type="project" value="UniProtKB-SubCell"/>
</dbReference>
<dbReference type="Gene3D" id="2.60.120.430">
    <property type="entry name" value="Galactose-binding lectin"/>
    <property type="match status" value="1"/>
</dbReference>
<dbReference type="InterPro" id="IPR024788">
    <property type="entry name" value="Malectin-like_Carb-bd_dom"/>
</dbReference>
<comment type="caution">
    <text evidence="16">The sequence shown here is derived from an EMBL/GenBank/DDBJ whole genome shotgun (WGS) entry which is preliminary data.</text>
</comment>
<evidence type="ECO:0000256" key="14">
    <source>
        <dbReference type="SAM" id="SignalP"/>
    </source>
</evidence>
<dbReference type="Pfam" id="PF12819">
    <property type="entry name" value="Malectin_like"/>
    <property type="match status" value="1"/>
</dbReference>
<accession>A0A6A1VKG0</accession>
<keyword evidence="5 14" id="KW-0732">Signal</keyword>
<dbReference type="InterPro" id="IPR000719">
    <property type="entry name" value="Prot_kinase_dom"/>
</dbReference>
<keyword evidence="16" id="KW-0675">Receptor</keyword>
<protein>
    <submittedName>
        <fullName evidence="16">Receptor-like protein kinase FERONIA</fullName>
    </submittedName>
</protein>
<feature type="domain" description="Protein kinase" evidence="15">
    <location>
        <begin position="464"/>
        <end position="738"/>
    </location>
</feature>
<evidence type="ECO:0000256" key="5">
    <source>
        <dbReference type="ARBA" id="ARBA00022729"/>
    </source>
</evidence>
<keyword evidence="2" id="KW-0723">Serine/threonine-protein kinase</keyword>
<dbReference type="GO" id="GO:0004714">
    <property type="term" value="F:transmembrane receptor protein tyrosine kinase activity"/>
    <property type="evidence" value="ECO:0007669"/>
    <property type="project" value="InterPro"/>
</dbReference>
<dbReference type="Gene3D" id="1.10.510.10">
    <property type="entry name" value="Transferase(Phosphotransferase) domain 1"/>
    <property type="match status" value="1"/>
</dbReference>
<dbReference type="GO" id="GO:0004674">
    <property type="term" value="F:protein serine/threonine kinase activity"/>
    <property type="evidence" value="ECO:0007669"/>
    <property type="project" value="UniProtKB-KW"/>
</dbReference>
<keyword evidence="6 12" id="KW-0547">Nucleotide-binding</keyword>
<dbReference type="FunFam" id="2.60.120.430:FF:000007">
    <property type="entry name" value="FERONIA receptor-like kinase"/>
    <property type="match status" value="1"/>
</dbReference>
<dbReference type="PROSITE" id="PS00107">
    <property type="entry name" value="PROTEIN_KINASE_ATP"/>
    <property type="match status" value="1"/>
</dbReference>
<evidence type="ECO:0000256" key="10">
    <source>
        <dbReference type="ARBA" id="ARBA00023136"/>
    </source>
</evidence>
<keyword evidence="3" id="KW-0808">Transferase</keyword>